<dbReference type="RefSeq" id="WP_097132759.1">
    <property type="nucleotide sequence ID" value="NZ_OCMT01000003.1"/>
</dbReference>
<dbReference type="GO" id="GO:0000175">
    <property type="term" value="F:3'-5'-RNA exonuclease activity"/>
    <property type="evidence" value="ECO:0007669"/>
    <property type="project" value="TreeGrafter"/>
</dbReference>
<name>A0A286A8S5_9SPHI</name>
<evidence type="ECO:0000259" key="2">
    <source>
        <dbReference type="Pfam" id="PF03372"/>
    </source>
</evidence>
<evidence type="ECO:0000313" key="3">
    <source>
        <dbReference type="EMBL" id="SOD18310.1"/>
    </source>
</evidence>
<dbReference type="EMBL" id="OCMT01000003">
    <property type="protein sequence ID" value="SOD18310.1"/>
    <property type="molecule type" value="Genomic_DNA"/>
</dbReference>
<dbReference type="OrthoDB" id="9793162at2"/>
<gene>
    <name evidence="3" type="ORF">SAMN06297358_2935</name>
</gene>
<feature type="domain" description="Endonuclease/exonuclease/phosphatase" evidence="2">
    <location>
        <begin position="25"/>
        <end position="265"/>
    </location>
</feature>
<sequence length="276" mass="31385">MNRFFLTLVFSAFLAFAQAQQVRLATFNIRVDVAKDAPANMWRDRAAMVNSLISFHNFDVFGVQEAQPNQLADMERGLPNYTLVADAKHNGLNSSAIFFKTAVYDLVKSGSFWLAPNPKDDKKAWDAKYPRGCTWIGLKDKKTGKVFYYFNTHLDHVGIEARKHSVQIINTQIKEIAGENPAAICGDFNFNQHDENYKSIQQTAVLTDSFLLSPIKYTPNGTFNGFNITRSSEERIDHIFVTKQIKVERYGILTDCFSGKYPSDHFPVMIDVTFKK</sequence>
<proteinExistence type="predicted"/>
<dbReference type="PANTHER" id="PTHR12121">
    <property type="entry name" value="CARBON CATABOLITE REPRESSOR PROTEIN 4"/>
    <property type="match status" value="1"/>
</dbReference>
<dbReference type="InterPro" id="IPR036691">
    <property type="entry name" value="Endo/exonu/phosph_ase_sf"/>
</dbReference>
<keyword evidence="1" id="KW-0732">Signal</keyword>
<feature type="signal peptide" evidence="1">
    <location>
        <begin position="1"/>
        <end position="17"/>
    </location>
</feature>
<dbReference type="AlphaFoldDB" id="A0A286A8S5"/>
<dbReference type="PANTHER" id="PTHR12121:SF36">
    <property type="entry name" value="ENDONUCLEASE_EXONUCLEASE_PHOSPHATASE DOMAIN-CONTAINING PROTEIN"/>
    <property type="match status" value="1"/>
</dbReference>
<dbReference type="InterPro" id="IPR050410">
    <property type="entry name" value="CCR4/nocturin_mRNA_transcr"/>
</dbReference>
<accession>A0A286A8S5</accession>
<keyword evidence="3" id="KW-0378">Hydrolase</keyword>
<dbReference type="GO" id="GO:0004519">
    <property type="term" value="F:endonuclease activity"/>
    <property type="evidence" value="ECO:0007669"/>
    <property type="project" value="UniProtKB-KW"/>
</dbReference>
<dbReference type="InterPro" id="IPR005135">
    <property type="entry name" value="Endo/exonuclease/phosphatase"/>
</dbReference>
<keyword evidence="3" id="KW-0255">Endonuclease</keyword>
<keyword evidence="4" id="KW-1185">Reference proteome</keyword>
<reference evidence="4" key="1">
    <citation type="submission" date="2017-09" db="EMBL/GenBank/DDBJ databases">
        <authorList>
            <person name="Varghese N."/>
            <person name="Submissions S."/>
        </authorList>
    </citation>
    <scope>NUCLEOTIDE SEQUENCE [LARGE SCALE GENOMIC DNA]</scope>
    <source>
        <strain evidence="4">CGMCC 1.12803</strain>
    </source>
</reference>
<dbReference type="Pfam" id="PF03372">
    <property type="entry name" value="Exo_endo_phos"/>
    <property type="match status" value="1"/>
</dbReference>
<protein>
    <submittedName>
        <fullName evidence="3">Metal-dependent hydrolase, endonuclease/exonuclease/phosphatase family</fullName>
    </submittedName>
</protein>
<dbReference type="Proteomes" id="UP000219281">
    <property type="component" value="Unassembled WGS sequence"/>
</dbReference>
<feature type="chain" id="PRO_5013261810" evidence="1">
    <location>
        <begin position="18"/>
        <end position="276"/>
    </location>
</feature>
<evidence type="ECO:0000256" key="1">
    <source>
        <dbReference type="SAM" id="SignalP"/>
    </source>
</evidence>
<dbReference type="SUPFAM" id="SSF56219">
    <property type="entry name" value="DNase I-like"/>
    <property type="match status" value="1"/>
</dbReference>
<dbReference type="CDD" id="cd09083">
    <property type="entry name" value="EEP-1"/>
    <property type="match status" value="1"/>
</dbReference>
<keyword evidence="3" id="KW-0540">Nuclease</keyword>
<dbReference type="Gene3D" id="3.60.10.10">
    <property type="entry name" value="Endonuclease/exonuclease/phosphatase"/>
    <property type="match status" value="1"/>
</dbReference>
<evidence type="ECO:0000313" key="4">
    <source>
        <dbReference type="Proteomes" id="UP000219281"/>
    </source>
</evidence>
<keyword evidence="3" id="KW-0269">Exonuclease</keyword>
<organism evidence="3 4">
    <name type="scientific">Pedobacter xixiisoli</name>
    <dbReference type="NCBI Taxonomy" id="1476464"/>
    <lineage>
        <taxon>Bacteria</taxon>
        <taxon>Pseudomonadati</taxon>
        <taxon>Bacteroidota</taxon>
        <taxon>Sphingobacteriia</taxon>
        <taxon>Sphingobacteriales</taxon>
        <taxon>Sphingobacteriaceae</taxon>
        <taxon>Pedobacter</taxon>
    </lineage>
</organism>